<feature type="non-terminal residue" evidence="2">
    <location>
        <position position="289"/>
    </location>
</feature>
<dbReference type="EMBL" id="BARU01019269">
    <property type="protein sequence ID" value="GAH50707.1"/>
    <property type="molecule type" value="Genomic_DNA"/>
</dbReference>
<evidence type="ECO:0000259" key="1">
    <source>
        <dbReference type="Pfam" id="PF13393"/>
    </source>
</evidence>
<feature type="domain" description="Class II Histidinyl-tRNA synthetase (HisRS)-like catalytic core" evidence="1">
    <location>
        <begin position="10"/>
        <end position="262"/>
    </location>
</feature>
<organism evidence="2">
    <name type="scientific">marine sediment metagenome</name>
    <dbReference type="NCBI Taxonomy" id="412755"/>
    <lineage>
        <taxon>unclassified sequences</taxon>
        <taxon>metagenomes</taxon>
        <taxon>ecological metagenomes</taxon>
    </lineage>
</organism>
<dbReference type="GO" id="GO:0006427">
    <property type="term" value="P:histidyl-tRNA aminoacylation"/>
    <property type="evidence" value="ECO:0007669"/>
    <property type="project" value="TreeGrafter"/>
</dbReference>
<accession>X1G0C3</accession>
<dbReference type="InterPro" id="IPR041715">
    <property type="entry name" value="HisRS-like_core"/>
</dbReference>
<gene>
    <name evidence="2" type="ORF">S03H2_31746</name>
</gene>
<dbReference type="InterPro" id="IPR004516">
    <property type="entry name" value="HisRS/HisZ"/>
</dbReference>
<dbReference type="PANTHER" id="PTHR43707:SF1">
    <property type="entry name" value="HISTIDINE--TRNA LIGASE, MITOCHONDRIAL-RELATED"/>
    <property type="match status" value="1"/>
</dbReference>
<protein>
    <recommendedName>
        <fullName evidence="1">Class II Histidinyl-tRNA synthetase (HisRS)-like catalytic core domain-containing protein</fullName>
    </recommendedName>
</protein>
<dbReference type="GO" id="GO:0005737">
    <property type="term" value="C:cytoplasm"/>
    <property type="evidence" value="ECO:0007669"/>
    <property type="project" value="InterPro"/>
</dbReference>
<reference evidence="2" key="1">
    <citation type="journal article" date="2014" name="Front. Microbiol.">
        <title>High frequency of phylogenetically diverse reductive dehalogenase-homologous genes in deep subseafloor sedimentary metagenomes.</title>
        <authorList>
            <person name="Kawai M."/>
            <person name="Futagami T."/>
            <person name="Toyoda A."/>
            <person name="Takaki Y."/>
            <person name="Nishi S."/>
            <person name="Hori S."/>
            <person name="Arai W."/>
            <person name="Tsubouchi T."/>
            <person name="Morono Y."/>
            <person name="Uchiyama I."/>
            <person name="Ito T."/>
            <person name="Fujiyama A."/>
            <person name="Inagaki F."/>
            <person name="Takami H."/>
        </authorList>
    </citation>
    <scope>NUCLEOTIDE SEQUENCE</scope>
    <source>
        <strain evidence="2">Expedition CK06-06</strain>
    </source>
</reference>
<dbReference type="Pfam" id="PF13393">
    <property type="entry name" value="tRNA-synt_His"/>
    <property type="match status" value="1"/>
</dbReference>
<dbReference type="InterPro" id="IPR045864">
    <property type="entry name" value="aa-tRNA-synth_II/BPL/LPL"/>
</dbReference>
<dbReference type="AlphaFoldDB" id="X1G0C3"/>
<dbReference type="PANTHER" id="PTHR43707">
    <property type="entry name" value="HISTIDYL-TRNA SYNTHETASE"/>
    <property type="match status" value="1"/>
</dbReference>
<proteinExistence type="predicted"/>
<comment type="caution">
    <text evidence="2">The sequence shown here is derived from an EMBL/GenBank/DDBJ whole genome shotgun (WGS) entry which is preliminary data.</text>
</comment>
<feature type="non-terminal residue" evidence="2">
    <location>
        <position position="1"/>
    </location>
</feature>
<dbReference type="GO" id="GO:0004821">
    <property type="term" value="F:histidine-tRNA ligase activity"/>
    <property type="evidence" value="ECO:0007669"/>
    <property type="project" value="TreeGrafter"/>
</dbReference>
<dbReference type="SUPFAM" id="SSF55681">
    <property type="entry name" value="Class II aaRS and biotin synthetases"/>
    <property type="match status" value="1"/>
</dbReference>
<name>X1G0C3_9ZZZZ</name>
<evidence type="ECO:0000313" key="2">
    <source>
        <dbReference type="EMBL" id="GAH50707.1"/>
    </source>
</evidence>
<sequence>LTPSMLGKVYSFLDWNGWSGERVVLRPDGTIPVARLYINNLSEHEIAKLFYVTNIFAFEETGRESRERWQCGAEFLGGTKLAADAETISLAKEVVHKLGLANIRLQLSHAGLVKALIKELKLGPGEEAKVTSRVLDGDWQALMEAKSTRPELDKPLSLLLSLKGKSSGFLQNTKALCQQVSSDFKSSMEDFINITTLLDSLSCNYEIDITAIRGFEYYTGICFQLLADKEKIGGGGRYDDLIPFMSGKNIPACGFALYIDPIMKLLPLVGSKEGTESRILIKGEESSPE</sequence>
<dbReference type="Gene3D" id="3.30.930.10">
    <property type="entry name" value="Bira Bifunctional Protein, Domain 2"/>
    <property type="match status" value="1"/>
</dbReference>